<sequence>MGTSKGSKVDKMESLKEGGPSSFSLYKCQPFIEITAPAPIQSDDSFHPQETRAKTAAEAHRAAIIRISAPFQET</sequence>
<gene>
    <name evidence="2" type="ORF">CDAR_619241</name>
</gene>
<comment type="caution">
    <text evidence="2">The sequence shown here is derived from an EMBL/GenBank/DDBJ whole genome shotgun (WGS) entry which is preliminary data.</text>
</comment>
<reference evidence="2 3" key="1">
    <citation type="submission" date="2021-06" db="EMBL/GenBank/DDBJ databases">
        <title>Caerostris darwini draft genome.</title>
        <authorList>
            <person name="Kono N."/>
            <person name="Arakawa K."/>
        </authorList>
    </citation>
    <scope>NUCLEOTIDE SEQUENCE [LARGE SCALE GENOMIC DNA]</scope>
</reference>
<keyword evidence="3" id="KW-1185">Reference proteome</keyword>
<name>A0AAV4U2K7_9ARAC</name>
<feature type="compositionally biased region" description="Basic and acidic residues" evidence="1">
    <location>
        <begin position="7"/>
        <end position="16"/>
    </location>
</feature>
<feature type="region of interest" description="Disordered" evidence="1">
    <location>
        <begin position="1"/>
        <end position="22"/>
    </location>
</feature>
<proteinExistence type="predicted"/>
<evidence type="ECO:0000256" key="1">
    <source>
        <dbReference type="SAM" id="MobiDB-lite"/>
    </source>
</evidence>
<evidence type="ECO:0000313" key="3">
    <source>
        <dbReference type="Proteomes" id="UP001054837"/>
    </source>
</evidence>
<protein>
    <submittedName>
        <fullName evidence="2">Uncharacterized protein</fullName>
    </submittedName>
</protein>
<accession>A0AAV4U2K7</accession>
<dbReference type="Proteomes" id="UP001054837">
    <property type="component" value="Unassembled WGS sequence"/>
</dbReference>
<dbReference type="AlphaFoldDB" id="A0AAV4U2K7"/>
<evidence type="ECO:0000313" key="2">
    <source>
        <dbReference type="EMBL" id="GIY52034.1"/>
    </source>
</evidence>
<dbReference type="EMBL" id="BPLQ01010627">
    <property type="protein sequence ID" value="GIY52034.1"/>
    <property type="molecule type" value="Genomic_DNA"/>
</dbReference>
<organism evidence="2 3">
    <name type="scientific">Caerostris darwini</name>
    <dbReference type="NCBI Taxonomy" id="1538125"/>
    <lineage>
        <taxon>Eukaryota</taxon>
        <taxon>Metazoa</taxon>
        <taxon>Ecdysozoa</taxon>
        <taxon>Arthropoda</taxon>
        <taxon>Chelicerata</taxon>
        <taxon>Arachnida</taxon>
        <taxon>Araneae</taxon>
        <taxon>Araneomorphae</taxon>
        <taxon>Entelegynae</taxon>
        <taxon>Araneoidea</taxon>
        <taxon>Araneidae</taxon>
        <taxon>Caerostris</taxon>
    </lineage>
</organism>